<evidence type="ECO:0000313" key="1">
    <source>
        <dbReference type="EMBL" id="KAG8524560.1"/>
    </source>
</evidence>
<accession>A0A8J6B1U3</accession>
<keyword evidence="2" id="KW-1185">Reference proteome</keyword>
<protein>
    <submittedName>
        <fullName evidence="1">Uncharacterized protein</fullName>
    </submittedName>
</protein>
<dbReference type="Proteomes" id="UP000700334">
    <property type="component" value="Unassembled WGS sequence"/>
</dbReference>
<comment type="caution">
    <text evidence="1">The sequence shown here is derived from an EMBL/GenBank/DDBJ whole genome shotgun (WGS) entry which is preliminary data.</text>
</comment>
<sequence>MYHKVNNRKLMEAIQQAVPKGSYNKGFALSRHNTSRDQP</sequence>
<dbReference type="EMBL" id="JAGFMF010011386">
    <property type="protein sequence ID" value="KAG8524560.1"/>
    <property type="molecule type" value="Genomic_DNA"/>
</dbReference>
<evidence type="ECO:0000313" key="2">
    <source>
        <dbReference type="Proteomes" id="UP000700334"/>
    </source>
</evidence>
<organism evidence="1 2">
    <name type="scientific">Galemys pyrenaicus</name>
    <name type="common">Iberian desman</name>
    <name type="synonym">Pyrenean desman</name>
    <dbReference type="NCBI Taxonomy" id="202257"/>
    <lineage>
        <taxon>Eukaryota</taxon>
        <taxon>Metazoa</taxon>
        <taxon>Chordata</taxon>
        <taxon>Craniata</taxon>
        <taxon>Vertebrata</taxon>
        <taxon>Euteleostomi</taxon>
        <taxon>Mammalia</taxon>
        <taxon>Eutheria</taxon>
        <taxon>Laurasiatheria</taxon>
        <taxon>Eulipotyphla</taxon>
        <taxon>Talpidae</taxon>
        <taxon>Galemys</taxon>
    </lineage>
</organism>
<dbReference type="AlphaFoldDB" id="A0A8J6B1U3"/>
<name>A0A8J6B1U3_GALPY</name>
<reference evidence="1" key="1">
    <citation type="journal article" date="2021" name="Evol. Appl.">
        <title>The genome of the Pyrenean desman and the effects of bottlenecks and inbreeding on the genomic landscape of an endangered species.</title>
        <authorList>
            <person name="Escoda L."/>
            <person name="Castresana J."/>
        </authorList>
    </citation>
    <scope>NUCLEOTIDE SEQUENCE</scope>
    <source>
        <strain evidence="1">IBE-C5619</strain>
    </source>
</reference>
<gene>
    <name evidence="1" type="ORF">J0S82_004361</name>
</gene>
<proteinExistence type="predicted"/>